<evidence type="ECO:0000313" key="2">
    <source>
        <dbReference type="Proteomes" id="UP000621500"/>
    </source>
</evidence>
<proteinExistence type="predicted"/>
<accession>A0ABQ4EIJ2</accession>
<dbReference type="Proteomes" id="UP000621500">
    <property type="component" value="Unassembled WGS sequence"/>
</dbReference>
<gene>
    <name evidence="1" type="ORF">Pma05_11310</name>
</gene>
<keyword evidence="2" id="KW-1185">Reference proteome</keyword>
<protein>
    <submittedName>
        <fullName evidence="1">Phosphoribosyl-ATP pyrophosphohydrolase</fullName>
    </submittedName>
</protein>
<name>A0ABQ4EIJ2_9ACTN</name>
<dbReference type="CDD" id="cd11532">
    <property type="entry name" value="NTP-PPase_COG4997"/>
    <property type="match status" value="1"/>
</dbReference>
<dbReference type="EMBL" id="BONX01000006">
    <property type="protein sequence ID" value="GIG94558.1"/>
    <property type="molecule type" value="Genomic_DNA"/>
</dbReference>
<dbReference type="InterPro" id="IPR038735">
    <property type="entry name" value="MSMEG_1276-like_NTP-PPase_dom"/>
</dbReference>
<organism evidence="1 2">
    <name type="scientific">Plantactinospora mayteni</name>
    <dbReference type="NCBI Taxonomy" id="566021"/>
    <lineage>
        <taxon>Bacteria</taxon>
        <taxon>Bacillati</taxon>
        <taxon>Actinomycetota</taxon>
        <taxon>Actinomycetes</taxon>
        <taxon>Micromonosporales</taxon>
        <taxon>Micromonosporaceae</taxon>
        <taxon>Plantactinospora</taxon>
    </lineage>
</organism>
<comment type="caution">
    <text evidence="1">The sequence shown here is derived from an EMBL/GenBank/DDBJ whole genome shotgun (WGS) entry which is preliminary data.</text>
</comment>
<reference evidence="1 2" key="1">
    <citation type="submission" date="2021-01" db="EMBL/GenBank/DDBJ databases">
        <title>Whole genome shotgun sequence of Plantactinospora mayteni NBRC 109088.</title>
        <authorList>
            <person name="Komaki H."/>
            <person name="Tamura T."/>
        </authorList>
    </citation>
    <scope>NUCLEOTIDE SEQUENCE [LARGE SCALE GENOMIC DNA]</scope>
    <source>
        <strain evidence="1 2">NBRC 109088</strain>
    </source>
</reference>
<sequence length="104" mass="11839">MEAVLPEKLVRDKIPAIVDFSDGSCDFRRAEPSEMMTLLRAKLLEEVDEFLESQDVAELADIIEVVFALVDRLGCSRESFEEMRVQKARSRGVFDQGFVLLREG</sequence>
<evidence type="ECO:0000313" key="1">
    <source>
        <dbReference type="EMBL" id="GIG94558.1"/>
    </source>
</evidence>
<dbReference type="RefSeq" id="WP_203856208.1">
    <property type="nucleotide sequence ID" value="NZ_BAAAZQ010000005.1"/>
</dbReference>